<reference evidence="1" key="1">
    <citation type="submission" date="2020-08" db="EMBL/GenBank/DDBJ databases">
        <title>Genome public.</title>
        <authorList>
            <person name="Liu C."/>
            <person name="Sun Q."/>
        </authorList>
    </citation>
    <scope>NUCLEOTIDE SEQUENCE</scope>
    <source>
        <strain evidence="1">NSJ-55</strain>
    </source>
</reference>
<dbReference type="InterPro" id="IPR050114">
    <property type="entry name" value="UPF0173_UPF0282_UlaG_hydrolase"/>
</dbReference>
<dbReference type="SUPFAM" id="SSF56281">
    <property type="entry name" value="Metallo-hydrolase/oxidoreductase"/>
    <property type="match status" value="1"/>
</dbReference>
<comment type="caution">
    <text evidence="1">The sequence shown here is derived from an EMBL/GenBank/DDBJ whole genome shotgun (WGS) entry which is preliminary data.</text>
</comment>
<dbReference type="AlphaFoldDB" id="A0A923LLK3"/>
<dbReference type="Proteomes" id="UP000652477">
    <property type="component" value="Unassembled WGS sequence"/>
</dbReference>
<name>A0A923LLK3_9FIRM</name>
<sequence length="266" mass="30122">MKFINKIHTKGFMEGVYLAEPEANEIALFWLGQAGFLIKTPKGNTVAVDPCLSDFCEKKTGFKRLVPAVCGCEELECDILLISHEHEDHFDADLIEVMAQNGQFKEIWGPCSIIPWIQKFGLEKVYTQLEYEKKTELPGVAVTPVFSDHGAETPNAMGFVFDFREIRLYYAGDTAYSPELKKAVMNLHPDIAIMPINGRFGNLNPIEAYDFAKEMKCQILIPCHYWMYAEHGGLPLQLLDMEKEDSVPKVVWLRQGEGWVTGPDLV</sequence>
<dbReference type="Pfam" id="PF13483">
    <property type="entry name" value="Lactamase_B_3"/>
    <property type="match status" value="1"/>
</dbReference>
<evidence type="ECO:0000313" key="1">
    <source>
        <dbReference type="EMBL" id="MBC5690469.1"/>
    </source>
</evidence>
<dbReference type="EMBL" id="JACOPF010000005">
    <property type="protein sequence ID" value="MBC5690469.1"/>
    <property type="molecule type" value="Genomic_DNA"/>
</dbReference>
<accession>A0A923LLK3</accession>
<dbReference type="PANTHER" id="PTHR43546">
    <property type="entry name" value="UPF0173 METAL-DEPENDENT HYDROLASE MJ1163-RELATED"/>
    <property type="match status" value="1"/>
</dbReference>
<dbReference type="PANTHER" id="PTHR43546:SF3">
    <property type="entry name" value="UPF0173 METAL-DEPENDENT HYDROLASE MJ1163"/>
    <property type="match status" value="1"/>
</dbReference>
<gene>
    <name evidence="1" type="ORF">H8S37_16270</name>
</gene>
<dbReference type="Gene3D" id="3.60.15.10">
    <property type="entry name" value="Ribonuclease Z/Hydroxyacylglutathione hydrolase-like"/>
    <property type="match status" value="1"/>
</dbReference>
<keyword evidence="2" id="KW-1185">Reference proteome</keyword>
<organism evidence="1 2">
    <name type="scientific">Mediterraneibacter hominis</name>
    <dbReference type="NCBI Taxonomy" id="2763054"/>
    <lineage>
        <taxon>Bacteria</taxon>
        <taxon>Bacillati</taxon>
        <taxon>Bacillota</taxon>
        <taxon>Clostridia</taxon>
        <taxon>Lachnospirales</taxon>
        <taxon>Lachnospiraceae</taxon>
        <taxon>Mediterraneibacter</taxon>
    </lineage>
</organism>
<dbReference type="InterPro" id="IPR036866">
    <property type="entry name" value="RibonucZ/Hydroxyglut_hydro"/>
</dbReference>
<evidence type="ECO:0000313" key="2">
    <source>
        <dbReference type="Proteomes" id="UP000652477"/>
    </source>
</evidence>
<proteinExistence type="predicted"/>
<dbReference type="RefSeq" id="WP_186877119.1">
    <property type="nucleotide sequence ID" value="NZ_JACOPF010000005.1"/>
</dbReference>
<protein>
    <submittedName>
        <fullName evidence="1">MBL fold metallo-hydrolase</fullName>
    </submittedName>
</protein>